<dbReference type="PROSITE" id="PS50181">
    <property type="entry name" value="FBOX"/>
    <property type="match status" value="1"/>
</dbReference>
<comment type="caution">
    <text evidence="2">The sequence shown here is derived from an EMBL/GenBank/DDBJ whole genome shotgun (WGS) entry which is preliminary data.</text>
</comment>
<evidence type="ECO:0000259" key="1">
    <source>
        <dbReference type="PROSITE" id="PS50181"/>
    </source>
</evidence>
<proteinExistence type="predicted"/>
<evidence type="ECO:0000313" key="2">
    <source>
        <dbReference type="EMBL" id="CAG8543934.1"/>
    </source>
</evidence>
<dbReference type="InterPro" id="IPR036047">
    <property type="entry name" value="F-box-like_dom_sf"/>
</dbReference>
<dbReference type="Gene3D" id="1.20.1280.50">
    <property type="match status" value="1"/>
</dbReference>
<dbReference type="Proteomes" id="UP000789572">
    <property type="component" value="Unassembled WGS sequence"/>
</dbReference>
<evidence type="ECO:0000313" key="3">
    <source>
        <dbReference type="Proteomes" id="UP000789572"/>
    </source>
</evidence>
<dbReference type="SUPFAM" id="SSF81383">
    <property type="entry name" value="F-box domain"/>
    <property type="match status" value="1"/>
</dbReference>
<dbReference type="Pfam" id="PF12937">
    <property type="entry name" value="F-box-like"/>
    <property type="match status" value="1"/>
</dbReference>
<protein>
    <submittedName>
        <fullName evidence="2">1163_t:CDS:1</fullName>
    </submittedName>
</protein>
<feature type="domain" description="F-box" evidence="1">
    <location>
        <begin position="23"/>
        <end position="59"/>
    </location>
</feature>
<dbReference type="CDD" id="cd09917">
    <property type="entry name" value="F-box_SF"/>
    <property type="match status" value="1"/>
</dbReference>
<gene>
    <name evidence="2" type="ORF">POCULU_LOCUS4676</name>
</gene>
<dbReference type="AlphaFoldDB" id="A0A9N9FL39"/>
<keyword evidence="3" id="KW-1185">Reference proteome</keyword>
<dbReference type="OrthoDB" id="2399195at2759"/>
<organism evidence="2 3">
    <name type="scientific">Paraglomus occultum</name>
    <dbReference type="NCBI Taxonomy" id="144539"/>
    <lineage>
        <taxon>Eukaryota</taxon>
        <taxon>Fungi</taxon>
        <taxon>Fungi incertae sedis</taxon>
        <taxon>Mucoromycota</taxon>
        <taxon>Glomeromycotina</taxon>
        <taxon>Glomeromycetes</taxon>
        <taxon>Paraglomerales</taxon>
        <taxon>Paraglomeraceae</taxon>
        <taxon>Paraglomus</taxon>
    </lineage>
</organism>
<dbReference type="InterPro" id="IPR001810">
    <property type="entry name" value="F-box_dom"/>
</dbReference>
<dbReference type="EMBL" id="CAJVPJ010000625">
    <property type="protein sequence ID" value="CAG8543934.1"/>
    <property type="molecule type" value="Genomic_DNA"/>
</dbReference>
<accession>A0A9N9FL39</accession>
<name>A0A9N9FL39_9GLOM</name>
<reference evidence="2" key="1">
    <citation type="submission" date="2021-06" db="EMBL/GenBank/DDBJ databases">
        <authorList>
            <person name="Kallberg Y."/>
            <person name="Tangrot J."/>
            <person name="Rosling A."/>
        </authorList>
    </citation>
    <scope>NUCLEOTIDE SEQUENCE</scope>
    <source>
        <strain evidence="2">IA702</strain>
    </source>
</reference>
<sequence length="267" mass="30550">MFRNSIVPITNTAAAVVSKKAFTLSLLSLPNEILLIIFEMLDIASLFAVSDTCTLFNALSCEFIIQSFQSPDVTLRLSFNQEYKLKPHVEFQFSHFDKKTHNLVFKPTTEKTIKFYNSAVVRKPTLSTAALVTGNNETCRLAKENFLQKASTLSIKNYGTFNETHMITRNDHQSSYNILYTVSPTPENIVPTRSGERWVTPTEFSCPIEFFYPQGNSISKMIMKLFSKQRKNMTPTKKLSKRKWADRKAIEAKKYEMDQNELTPVSN</sequence>